<dbReference type="Gene3D" id="3.40.50.720">
    <property type="entry name" value="NAD(P)-binding Rossmann-like Domain"/>
    <property type="match status" value="1"/>
</dbReference>
<keyword evidence="2" id="KW-0547">Nucleotide-binding</keyword>
<evidence type="ECO:0000256" key="4">
    <source>
        <dbReference type="ARBA" id="ARBA00023002"/>
    </source>
</evidence>
<reference evidence="6" key="2">
    <citation type="submission" date="2019-04" db="EMBL/GenBank/DDBJ databases">
        <title>Friends and foes A comparative genomics studyof 23 Aspergillus species from section Flavi.</title>
        <authorList>
            <consortium name="DOE Joint Genome Institute"/>
            <person name="Kjaerbolling I."/>
            <person name="Vesth T."/>
            <person name="Frisvad J.C."/>
            <person name="Nybo J.L."/>
            <person name="Theobald S."/>
            <person name="Kildgaard S."/>
            <person name="Isbrandt T."/>
            <person name="Kuo A."/>
            <person name="Sato A."/>
            <person name="Lyhne E.K."/>
            <person name="Kogle M.E."/>
            <person name="Wiebenga A."/>
            <person name="Kun R.S."/>
            <person name="Lubbers R.J."/>
            <person name="Makela M.R."/>
            <person name="Barry K."/>
            <person name="Chovatia M."/>
            <person name="Clum A."/>
            <person name="Daum C."/>
            <person name="Haridas S."/>
            <person name="He G."/>
            <person name="LaButti K."/>
            <person name="Lipzen A."/>
            <person name="Mondo S."/>
            <person name="Riley R."/>
            <person name="Salamov A."/>
            <person name="Simmons B.A."/>
            <person name="Magnuson J.K."/>
            <person name="Henrissat B."/>
            <person name="Mortensen U.H."/>
            <person name="Larsen T.O."/>
            <person name="Devries R.P."/>
            <person name="Grigoriev I.V."/>
            <person name="Machida M."/>
            <person name="Baker S.E."/>
            <person name="Andersen M.R."/>
        </authorList>
    </citation>
    <scope>NUCLEOTIDE SEQUENCE [LARGE SCALE GENOMIC DNA]</scope>
    <source>
        <strain evidence="6">IBT 14317</strain>
    </source>
</reference>
<dbReference type="EMBL" id="SPNV01000174">
    <property type="protein sequence ID" value="KAF5859186.1"/>
    <property type="molecule type" value="Genomic_DNA"/>
</dbReference>
<dbReference type="EMBL" id="ML735227">
    <property type="protein sequence ID" value="KAE8393849.1"/>
    <property type="molecule type" value="Genomic_DNA"/>
</dbReference>
<dbReference type="InterPro" id="IPR036291">
    <property type="entry name" value="NAD(P)-bd_dom_sf"/>
</dbReference>
<dbReference type="InterPro" id="IPR013154">
    <property type="entry name" value="ADH-like_N"/>
</dbReference>
<keyword evidence="4" id="KW-0560">Oxidoreductase</keyword>
<dbReference type="SUPFAM" id="SSF50129">
    <property type="entry name" value="GroES-like"/>
    <property type="match status" value="1"/>
</dbReference>
<dbReference type="GO" id="GO:0016651">
    <property type="term" value="F:oxidoreductase activity, acting on NAD(P)H"/>
    <property type="evidence" value="ECO:0007669"/>
    <property type="project" value="InterPro"/>
</dbReference>
<comment type="similarity">
    <text evidence="1">Belongs to the zinc-containing alcohol dehydrogenase family.</text>
</comment>
<keyword evidence="3" id="KW-0521">NADP</keyword>
<dbReference type="SMART" id="SM00829">
    <property type="entry name" value="PKS_ER"/>
    <property type="match status" value="1"/>
</dbReference>
<name>A0A5N7CJ03_PETAA</name>
<evidence type="ECO:0000256" key="2">
    <source>
        <dbReference type="ARBA" id="ARBA00022741"/>
    </source>
</evidence>
<evidence type="ECO:0000256" key="1">
    <source>
        <dbReference type="ARBA" id="ARBA00008072"/>
    </source>
</evidence>
<accession>A0A8H6E4I4</accession>
<feature type="domain" description="Enoyl reductase (ER)" evidence="5">
    <location>
        <begin position="11"/>
        <end position="338"/>
    </location>
</feature>
<evidence type="ECO:0000313" key="6">
    <source>
        <dbReference type="EMBL" id="KAE8393849.1"/>
    </source>
</evidence>
<dbReference type="Pfam" id="PF08240">
    <property type="entry name" value="ADH_N"/>
    <property type="match status" value="1"/>
</dbReference>
<organism evidence="6">
    <name type="scientific">Petromyces alliaceus</name>
    <name type="common">Aspergillus alliaceus</name>
    <dbReference type="NCBI Taxonomy" id="209559"/>
    <lineage>
        <taxon>Eukaryota</taxon>
        <taxon>Fungi</taxon>
        <taxon>Dikarya</taxon>
        <taxon>Ascomycota</taxon>
        <taxon>Pezizomycotina</taxon>
        <taxon>Eurotiomycetes</taxon>
        <taxon>Eurotiomycetidae</taxon>
        <taxon>Eurotiales</taxon>
        <taxon>Aspergillaceae</taxon>
        <taxon>Aspergillus</taxon>
        <taxon>Aspergillus subgen. Circumdati</taxon>
    </lineage>
</organism>
<dbReference type="OrthoDB" id="48317at2759"/>
<sequence>MSVPNSAAWITAEMAYPLEVKDAPYPTPGDDELVIRNYAIGLNIVDWARQAMGAALFSWTTYPTVLGADVAGEVVEVGQAASSRFKPGDRVLSLARGLMSNNPAEGAFQIYVVLSAKLTTHIPTNVPFEEAAVIPLGIYTASCGLFQEDHLALQFPTEPSSEHTGETVLIWSGSSSVGSNAIQLAVAAGYEVFTTASPKNFDYVKSLGASQAFDYHRSAVEDEIVAAFKGKTSTGALAIGPTAADPCGRIVSRINGKKFVSLANHFSGVLPDGVESKFIFSIDSDIGPRVFEEYLPSALQADTFKPAPRAEVVGHGLESVQKGLDKLKDGVSATKLVISL</sequence>
<dbReference type="PANTHER" id="PTHR45348">
    <property type="entry name" value="HYPOTHETICAL OXIDOREDUCTASE (EUROFUNG)"/>
    <property type="match status" value="1"/>
</dbReference>
<evidence type="ECO:0000313" key="8">
    <source>
        <dbReference type="Proteomes" id="UP000541154"/>
    </source>
</evidence>
<gene>
    <name evidence="6" type="ORF">BDV23DRAFT_191257</name>
    <name evidence="7" type="ORF">ETB97_003198</name>
</gene>
<dbReference type="InterPro" id="IPR020843">
    <property type="entry name" value="ER"/>
</dbReference>
<dbReference type="Proteomes" id="UP000326877">
    <property type="component" value="Unassembled WGS sequence"/>
</dbReference>
<dbReference type="PANTHER" id="PTHR45348:SF2">
    <property type="entry name" value="ZINC-TYPE ALCOHOL DEHYDROGENASE-LIKE PROTEIN C2E1P3.01"/>
    <property type="match status" value="1"/>
</dbReference>
<evidence type="ECO:0000259" key="5">
    <source>
        <dbReference type="SMART" id="SM00829"/>
    </source>
</evidence>
<reference evidence="7 8" key="1">
    <citation type="submission" date="2019-04" db="EMBL/GenBank/DDBJ databases">
        <title>Aspergillus burnettii sp. nov., novel species from soil in southeast Queensland.</title>
        <authorList>
            <person name="Gilchrist C.L.M."/>
            <person name="Pitt J.I."/>
            <person name="Lange L."/>
            <person name="Lacey H.J."/>
            <person name="Vuong D."/>
            <person name="Midgley D.J."/>
            <person name="Greenfield P."/>
            <person name="Bradbury M."/>
            <person name="Lacey E."/>
            <person name="Busk P.K."/>
            <person name="Pilgaard B."/>
            <person name="Chooi Y.H."/>
            <person name="Piggott A.M."/>
        </authorList>
    </citation>
    <scope>NUCLEOTIDE SEQUENCE [LARGE SCALE GENOMIC DNA]</scope>
    <source>
        <strain evidence="7 8">FRR 5400</strain>
    </source>
</reference>
<dbReference type="InterPro" id="IPR011032">
    <property type="entry name" value="GroES-like_sf"/>
</dbReference>
<evidence type="ECO:0000256" key="3">
    <source>
        <dbReference type="ARBA" id="ARBA00022857"/>
    </source>
</evidence>
<dbReference type="Proteomes" id="UP000541154">
    <property type="component" value="Unassembled WGS sequence"/>
</dbReference>
<dbReference type="InterPro" id="IPR047122">
    <property type="entry name" value="Trans-enoyl_RdTase-like"/>
</dbReference>
<evidence type="ECO:0000313" key="7">
    <source>
        <dbReference type="EMBL" id="KAF5859186.1"/>
    </source>
</evidence>
<dbReference type="Gene3D" id="3.90.180.10">
    <property type="entry name" value="Medium-chain alcohol dehydrogenases, catalytic domain"/>
    <property type="match status" value="1"/>
</dbReference>
<accession>A0A5N7CJ03</accession>
<dbReference type="AlphaFoldDB" id="A0A5N7CJ03"/>
<keyword evidence="8" id="KW-1185">Reference proteome</keyword>
<proteinExistence type="inferred from homology"/>
<dbReference type="GO" id="GO:0000166">
    <property type="term" value="F:nucleotide binding"/>
    <property type="evidence" value="ECO:0007669"/>
    <property type="project" value="UniProtKB-KW"/>
</dbReference>
<dbReference type="SUPFAM" id="SSF51735">
    <property type="entry name" value="NAD(P)-binding Rossmann-fold domains"/>
    <property type="match status" value="1"/>
</dbReference>
<dbReference type="CDD" id="cd08249">
    <property type="entry name" value="enoyl_reductase_like"/>
    <property type="match status" value="1"/>
</dbReference>
<protein>
    <submittedName>
        <fullName evidence="6">Chaperonin 10-like protein</fullName>
    </submittedName>
</protein>